<accession>A0ABU9KBJ1</accession>
<proteinExistence type="predicted"/>
<dbReference type="InterPro" id="IPR036513">
    <property type="entry name" value="STAS_dom_sf"/>
</dbReference>
<keyword evidence="1" id="KW-0597">Phosphoprotein</keyword>
<feature type="domain" description="STAS" evidence="2">
    <location>
        <begin position="175"/>
        <end position="286"/>
    </location>
</feature>
<gene>
    <name evidence="3" type="ORF">AAEO50_14425</name>
</gene>
<dbReference type="Pfam" id="PF01740">
    <property type="entry name" value="STAS"/>
    <property type="match status" value="1"/>
</dbReference>
<dbReference type="CDD" id="cd07041">
    <property type="entry name" value="STAS_RsbR_RsbS_like"/>
    <property type="match status" value="1"/>
</dbReference>
<keyword evidence="4" id="KW-1185">Reference proteome</keyword>
<dbReference type="PROSITE" id="PS50801">
    <property type="entry name" value="STAS"/>
    <property type="match status" value="1"/>
</dbReference>
<dbReference type="SUPFAM" id="SSF52091">
    <property type="entry name" value="SpoIIaa-like"/>
    <property type="match status" value="1"/>
</dbReference>
<dbReference type="PANTHER" id="PTHR33745:SF3">
    <property type="entry name" value="RSBT CO-ANTAGONIST PROTEIN RSBRC"/>
    <property type="match status" value="1"/>
</dbReference>
<evidence type="ECO:0000313" key="4">
    <source>
        <dbReference type="Proteomes" id="UP001389717"/>
    </source>
</evidence>
<reference evidence="3 4" key="1">
    <citation type="submission" date="2024-04" db="EMBL/GenBank/DDBJ databases">
        <title>Bacillus oryzaecorticis sp. nov., a moderately halophilic bacterium isolated from rice husks.</title>
        <authorList>
            <person name="Zhu H.-S."/>
        </authorList>
    </citation>
    <scope>NUCLEOTIDE SEQUENCE [LARGE SCALE GENOMIC DNA]</scope>
    <source>
        <strain evidence="3 4">ZC255</strain>
    </source>
</reference>
<dbReference type="EMBL" id="JBBYAF010000029">
    <property type="protein sequence ID" value="MEL3973482.1"/>
    <property type="molecule type" value="Genomic_DNA"/>
</dbReference>
<name>A0ABU9KBJ1_9BACI</name>
<organism evidence="3 4">
    <name type="scientific">Rossellomorea oryzaecorticis</name>
    <dbReference type="NCBI Taxonomy" id="1396505"/>
    <lineage>
        <taxon>Bacteria</taxon>
        <taxon>Bacillati</taxon>
        <taxon>Bacillota</taxon>
        <taxon>Bacilli</taxon>
        <taxon>Bacillales</taxon>
        <taxon>Bacillaceae</taxon>
        <taxon>Rossellomorea</taxon>
    </lineage>
</organism>
<evidence type="ECO:0000259" key="2">
    <source>
        <dbReference type="PROSITE" id="PS50801"/>
    </source>
</evidence>
<evidence type="ECO:0000313" key="3">
    <source>
        <dbReference type="EMBL" id="MEL3973482.1"/>
    </source>
</evidence>
<evidence type="ECO:0000256" key="1">
    <source>
        <dbReference type="ARBA" id="ARBA00022553"/>
    </source>
</evidence>
<dbReference type="InterPro" id="IPR002645">
    <property type="entry name" value="STAS_dom"/>
</dbReference>
<dbReference type="InterPro" id="IPR051932">
    <property type="entry name" value="Bact_StressResp_Reg"/>
</dbReference>
<comment type="caution">
    <text evidence="3">The sequence shown here is derived from an EMBL/GenBank/DDBJ whole genome shotgun (WGS) entry which is preliminary data.</text>
</comment>
<dbReference type="PANTHER" id="PTHR33745">
    <property type="entry name" value="RSBT ANTAGONIST PROTEIN RSBS-RELATED"/>
    <property type="match status" value="1"/>
</dbReference>
<sequence>MTYQTIGFQGAGQLEKARMLGELIVSNKLEVSRKISDALNDHYNQFLKREKVDLVEFIAWQADLIEITGQALIAFDAEAVWEDLNKWSEKTGQTAVDHGLAIDELLSMNKIYRKVIWDFIRENIDKPMMKIEIVLRINEIIDSLLDQTAYVYSVTFVHYHKNALRLAKDTMLEVSTPVVSLSDDIAILPLVGDLDTHRAKILMQTALERCGELGNSELIVDVSGVPIVDTMVANEFFVLAKSLKLIGVQPVFTGLRPEIAHAVVSLGIDFKEIKILGSLKQALAQRV</sequence>
<protein>
    <submittedName>
        <fullName evidence="3">STAS domain-containing protein</fullName>
    </submittedName>
</protein>
<dbReference type="Gene3D" id="3.30.750.24">
    <property type="entry name" value="STAS domain"/>
    <property type="match status" value="1"/>
</dbReference>
<dbReference type="Proteomes" id="UP001389717">
    <property type="component" value="Unassembled WGS sequence"/>
</dbReference>